<dbReference type="Pfam" id="PF00565">
    <property type="entry name" value="SNase"/>
    <property type="match status" value="1"/>
</dbReference>
<gene>
    <name evidence="4" type="primary">yokF</name>
    <name evidence="4" type="ORF">OJF2_23960</name>
</gene>
<proteinExistence type="predicted"/>
<evidence type="ECO:0000313" key="4">
    <source>
        <dbReference type="EMBL" id="QEH33865.1"/>
    </source>
</evidence>
<protein>
    <submittedName>
        <fullName evidence="4">SPBc2 prophage-derived endonuclease YokF</fullName>
        <ecNumber evidence="4">3.1.-.-</ecNumber>
    </submittedName>
</protein>
<feature type="signal peptide" evidence="2">
    <location>
        <begin position="1"/>
        <end position="23"/>
    </location>
</feature>
<keyword evidence="2" id="KW-0732">Signal</keyword>
<dbReference type="Gene3D" id="2.40.50.90">
    <property type="match status" value="1"/>
</dbReference>
<dbReference type="KEGG" id="agv:OJF2_23960"/>
<evidence type="ECO:0000256" key="1">
    <source>
        <dbReference type="SAM" id="MobiDB-lite"/>
    </source>
</evidence>
<feature type="chain" id="PRO_5023077967" evidence="2">
    <location>
        <begin position="24"/>
        <end position="213"/>
    </location>
</feature>
<keyword evidence="4" id="KW-0540">Nuclease</keyword>
<name>A0A5B9W1I4_9BACT</name>
<evidence type="ECO:0000259" key="3">
    <source>
        <dbReference type="PROSITE" id="PS50830"/>
    </source>
</evidence>
<dbReference type="PROSITE" id="PS01123">
    <property type="entry name" value="TNASE_1"/>
    <property type="match status" value="1"/>
</dbReference>
<evidence type="ECO:0000256" key="2">
    <source>
        <dbReference type="SAM" id="SignalP"/>
    </source>
</evidence>
<dbReference type="EC" id="3.1.-.-" evidence="4"/>
<dbReference type="Proteomes" id="UP000324233">
    <property type="component" value="Chromosome"/>
</dbReference>
<feature type="domain" description="TNase-like" evidence="3">
    <location>
        <begin position="61"/>
        <end position="156"/>
    </location>
</feature>
<reference evidence="4 5" key="1">
    <citation type="submission" date="2019-08" db="EMBL/GenBank/DDBJ databases">
        <title>Deep-cultivation of Planctomycetes and their phenomic and genomic characterization uncovers novel biology.</title>
        <authorList>
            <person name="Wiegand S."/>
            <person name="Jogler M."/>
            <person name="Boedeker C."/>
            <person name="Pinto D."/>
            <person name="Vollmers J."/>
            <person name="Rivas-Marin E."/>
            <person name="Kohn T."/>
            <person name="Peeters S.H."/>
            <person name="Heuer A."/>
            <person name="Rast P."/>
            <person name="Oberbeckmann S."/>
            <person name="Bunk B."/>
            <person name="Jeske O."/>
            <person name="Meyerdierks A."/>
            <person name="Storesund J.E."/>
            <person name="Kallscheuer N."/>
            <person name="Luecker S."/>
            <person name="Lage O.M."/>
            <person name="Pohl T."/>
            <person name="Merkel B.J."/>
            <person name="Hornburger P."/>
            <person name="Mueller R.-W."/>
            <person name="Bruemmer F."/>
            <person name="Labrenz M."/>
            <person name="Spormann A.M."/>
            <person name="Op den Camp H."/>
            <person name="Overmann J."/>
            <person name="Amann R."/>
            <person name="Jetten M.S.M."/>
            <person name="Mascher T."/>
            <person name="Medema M.H."/>
            <person name="Devos D.P."/>
            <person name="Kaster A.-K."/>
            <person name="Ovreas L."/>
            <person name="Rohde M."/>
            <person name="Galperin M.Y."/>
            <person name="Jogler C."/>
        </authorList>
    </citation>
    <scope>NUCLEOTIDE SEQUENCE [LARGE SCALE GENOMIC DNA]</scope>
    <source>
        <strain evidence="4 5">OJF2</strain>
    </source>
</reference>
<dbReference type="GO" id="GO:0003676">
    <property type="term" value="F:nucleic acid binding"/>
    <property type="evidence" value="ECO:0007669"/>
    <property type="project" value="InterPro"/>
</dbReference>
<keyword evidence="5" id="KW-1185">Reference proteome</keyword>
<dbReference type="InterPro" id="IPR016071">
    <property type="entry name" value="Staphylococal_nuclease_OB-fold"/>
</dbReference>
<sequence length="213" mass="22884" precursor="true">MRPRAAMPIVLASTSLCLGLGLAASPGGSPQEPPRVQGKVEQKPQARPHGAPVVVDPATVRIDDGDTVVIRWGEGDEETVRILGIDTPETRHEEHSIPYDQSFGPEGRAFAQGAFAVASDVKLIRAAMLDPYGRTLGYLILDGKNYSVLVIKAGLSDETVSFYGDNGLPAMAAEVKSAAKGRPPLAFEPPHAFRKRMRSVSDWQKSPHPNPAR</sequence>
<keyword evidence="4" id="KW-0378">Hydrolase</keyword>
<dbReference type="OrthoDB" id="4376109at2"/>
<dbReference type="EMBL" id="CP042997">
    <property type="protein sequence ID" value="QEH33865.1"/>
    <property type="molecule type" value="Genomic_DNA"/>
</dbReference>
<dbReference type="SMART" id="SM00318">
    <property type="entry name" value="SNc"/>
    <property type="match status" value="1"/>
</dbReference>
<dbReference type="AlphaFoldDB" id="A0A5B9W1I4"/>
<evidence type="ECO:0000313" key="5">
    <source>
        <dbReference type="Proteomes" id="UP000324233"/>
    </source>
</evidence>
<dbReference type="GO" id="GO:0016787">
    <property type="term" value="F:hydrolase activity"/>
    <property type="evidence" value="ECO:0007669"/>
    <property type="project" value="UniProtKB-KW"/>
</dbReference>
<dbReference type="SUPFAM" id="SSF50199">
    <property type="entry name" value="Staphylococcal nuclease"/>
    <property type="match status" value="1"/>
</dbReference>
<dbReference type="GO" id="GO:0004519">
    <property type="term" value="F:endonuclease activity"/>
    <property type="evidence" value="ECO:0007669"/>
    <property type="project" value="UniProtKB-KW"/>
</dbReference>
<dbReference type="PROSITE" id="PS50830">
    <property type="entry name" value="TNASE_3"/>
    <property type="match status" value="1"/>
</dbReference>
<dbReference type="RefSeq" id="WP_148593864.1">
    <property type="nucleotide sequence ID" value="NZ_CP042997.1"/>
</dbReference>
<feature type="region of interest" description="Disordered" evidence="1">
    <location>
        <begin position="24"/>
        <end position="51"/>
    </location>
</feature>
<organism evidence="4 5">
    <name type="scientific">Aquisphaera giovannonii</name>
    <dbReference type="NCBI Taxonomy" id="406548"/>
    <lineage>
        <taxon>Bacteria</taxon>
        <taxon>Pseudomonadati</taxon>
        <taxon>Planctomycetota</taxon>
        <taxon>Planctomycetia</taxon>
        <taxon>Isosphaerales</taxon>
        <taxon>Isosphaeraceae</taxon>
        <taxon>Aquisphaera</taxon>
    </lineage>
</organism>
<dbReference type="InterPro" id="IPR002071">
    <property type="entry name" value="Thermonucl_AS"/>
</dbReference>
<keyword evidence="4" id="KW-0255">Endonuclease</keyword>
<dbReference type="InterPro" id="IPR035437">
    <property type="entry name" value="SNase_OB-fold_sf"/>
</dbReference>
<accession>A0A5B9W1I4</accession>